<reference evidence="1" key="2">
    <citation type="journal article" date="2015" name="Data Brief">
        <title>Shoot transcriptome of the giant reed, Arundo donax.</title>
        <authorList>
            <person name="Barrero R.A."/>
            <person name="Guerrero F.D."/>
            <person name="Moolhuijzen P."/>
            <person name="Goolsby J.A."/>
            <person name="Tidwell J."/>
            <person name="Bellgard S.E."/>
            <person name="Bellgard M.I."/>
        </authorList>
    </citation>
    <scope>NUCLEOTIDE SEQUENCE</scope>
    <source>
        <tissue evidence="1">Shoot tissue taken approximately 20 cm above the soil surface</tissue>
    </source>
</reference>
<evidence type="ECO:0000313" key="1">
    <source>
        <dbReference type="EMBL" id="JAD48128.1"/>
    </source>
</evidence>
<sequence length="37" mass="4588">MGWIETRRAHHSDWIREHWLIAQHCSCFEADVQRILR</sequence>
<organism evidence="1">
    <name type="scientific">Arundo donax</name>
    <name type="common">Giant reed</name>
    <name type="synonym">Donax arundinaceus</name>
    <dbReference type="NCBI Taxonomy" id="35708"/>
    <lineage>
        <taxon>Eukaryota</taxon>
        <taxon>Viridiplantae</taxon>
        <taxon>Streptophyta</taxon>
        <taxon>Embryophyta</taxon>
        <taxon>Tracheophyta</taxon>
        <taxon>Spermatophyta</taxon>
        <taxon>Magnoliopsida</taxon>
        <taxon>Liliopsida</taxon>
        <taxon>Poales</taxon>
        <taxon>Poaceae</taxon>
        <taxon>PACMAD clade</taxon>
        <taxon>Arundinoideae</taxon>
        <taxon>Arundineae</taxon>
        <taxon>Arundo</taxon>
    </lineage>
</organism>
<proteinExistence type="predicted"/>
<accession>A0A0A9AE27</accession>
<name>A0A0A9AE27_ARUDO</name>
<reference evidence="1" key="1">
    <citation type="submission" date="2014-09" db="EMBL/GenBank/DDBJ databases">
        <authorList>
            <person name="Magalhaes I.L.F."/>
            <person name="Oliveira U."/>
            <person name="Santos F.R."/>
            <person name="Vidigal T.H.D.A."/>
            <person name="Brescovit A.D."/>
            <person name="Santos A.J."/>
        </authorList>
    </citation>
    <scope>NUCLEOTIDE SEQUENCE</scope>
    <source>
        <tissue evidence="1">Shoot tissue taken approximately 20 cm above the soil surface</tissue>
    </source>
</reference>
<dbReference type="EMBL" id="GBRH01249767">
    <property type="protein sequence ID" value="JAD48128.1"/>
    <property type="molecule type" value="Transcribed_RNA"/>
</dbReference>
<dbReference type="AlphaFoldDB" id="A0A0A9AE27"/>
<protein>
    <submittedName>
        <fullName evidence="1">Uncharacterized protein</fullName>
    </submittedName>
</protein>